<reference evidence="1 2" key="1">
    <citation type="submission" date="2021-03" db="EMBL/GenBank/DDBJ databases">
        <title>Sequencing the genomes of 1000 actinobacteria strains.</title>
        <authorList>
            <person name="Klenk H.-P."/>
        </authorList>
    </citation>
    <scope>NUCLEOTIDE SEQUENCE [LARGE SCALE GENOMIC DNA]</scope>
    <source>
        <strain evidence="1 2">DSM 46713</strain>
    </source>
</reference>
<gene>
    <name evidence="1" type="ORF">JOF57_001499</name>
</gene>
<dbReference type="Gene3D" id="3.10.129.10">
    <property type="entry name" value="Hotdog Thioesterase"/>
    <property type="match status" value="1"/>
</dbReference>
<organism evidence="1 2">
    <name type="scientific">Mycolicibacterium lutetiense</name>
    <dbReference type="NCBI Taxonomy" id="1641992"/>
    <lineage>
        <taxon>Bacteria</taxon>
        <taxon>Bacillati</taxon>
        <taxon>Actinomycetota</taxon>
        <taxon>Actinomycetes</taxon>
        <taxon>Mycobacteriales</taxon>
        <taxon>Mycobacteriaceae</taxon>
        <taxon>Mycolicibacterium</taxon>
    </lineage>
</organism>
<dbReference type="Proteomes" id="UP000694460">
    <property type="component" value="Unassembled WGS sequence"/>
</dbReference>
<proteinExistence type="predicted"/>
<evidence type="ECO:0000313" key="2">
    <source>
        <dbReference type="Proteomes" id="UP000694460"/>
    </source>
</evidence>
<name>A0ABS4ZSM1_9MYCO</name>
<comment type="caution">
    <text evidence="1">The sequence shown here is derived from an EMBL/GenBank/DDBJ whole genome shotgun (WGS) entry which is preliminary data.</text>
</comment>
<protein>
    <submittedName>
        <fullName evidence="1">Acyl-coenzyme A thioesterase PaaI-like protein</fullName>
    </submittedName>
</protein>
<evidence type="ECO:0000313" key="1">
    <source>
        <dbReference type="EMBL" id="MBP2451614.1"/>
    </source>
</evidence>
<dbReference type="RefSeq" id="WP_209915384.1">
    <property type="nucleotide sequence ID" value="NZ_JAGIOP010000001.1"/>
</dbReference>
<sequence>MLRDIRDLTDDPAAYAAELRKRWGGLLSYRYLGRSYSSMDLGPVDDTVTLRRDMRNSSGGLLLAVLGISSPDSGGVSDLEAVPNPVIHSCQVLDPARDVKRIRVDTEVLKQGRQLAYSRSVIVDADHPDRVIALTEGQGISIGVPPEGLEKMPVDPIDIVDGPDLPPLWQVFGGAKHPDGRWTLPELAVEVASPDAALHIGPQFVVLETAASEAAAKAAKTDALQGLSSHVMFLARGKTGPFRVDTQVLSGAGGTVAVRATLHDEGADGKAVTAASYVFGRIK</sequence>
<dbReference type="EMBL" id="JAGIOP010000001">
    <property type="protein sequence ID" value="MBP2451614.1"/>
    <property type="molecule type" value="Genomic_DNA"/>
</dbReference>
<keyword evidence="2" id="KW-1185">Reference proteome</keyword>
<accession>A0ABS4ZSM1</accession>